<keyword evidence="3" id="KW-0472">Membrane</keyword>
<organism evidence="5 6">
    <name type="scientific">Nocardioides humi</name>
    <dbReference type="NCBI Taxonomy" id="449461"/>
    <lineage>
        <taxon>Bacteria</taxon>
        <taxon>Bacillati</taxon>
        <taxon>Actinomycetota</taxon>
        <taxon>Actinomycetes</taxon>
        <taxon>Propionibacteriales</taxon>
        <taxon>Nocardioidaceae</taxon>
        <taxon>Nocardioides</taxon>
    </lineage>
</organism>
<dbReference type="RefSeq" id="WP_141004254.1">
    <property type="nucleotide sequence ID" value="NZ_BAAAOR010000049.1"/>
</dbReference>
<feature type="region of interest" description="Disordered" evidence="2">
    <location>
        <begin position="387"/>
        <end position="449"/>
    </location>
</feature>
<evidence type="ECO:0000313" key="6">
    <source>
        <dbReference type="Proteomes" id="UP001500842"/>
    </source>
</evidence>
<dbReference type="InterPro" id="IPR004474">
    <property type="entry name" value="LytR_CpsA_psr"/>
</dbReference>
<keyword evidence="3" id="KW-0812">Transmembrane</keyword>
<dbReference type="Proteomes" id="UP001500842">
    <property type="component" value="Unassembled WGS sequence"/>
</dbReference>
<feature type="domain" description="Cell envelope-related transcriptional attenuator" evidence="4">
    <location>
        <begin position="139"/>
        <end position="294"/>
    </location>
</feature>
<dbReference type="InterPro" id="IPR050922">
    <property type="entry name" value="LytR/CpsA/Psr_CW_biosynth"/>
</dbReference>
<evidence type="ECO:0000256" key="3">
    <source>
        <dbReference type="SAM" id="Phobius"/>
    </source>
</evidence>
<keyword evidence="6" id="KW-1185">Reference proteome</keyword>
<dbReference type="PANTHER" id="PTHR33392:SF6">
    <property type="entry name" value="POLYISOPRENYL-TEICHOIC ACID--PEPTIDOGLYCAN TEICHOIC ACID TRANSFERASE TAGU"/>
    <property type="match status" value="1"/>
</dbReference>
<protein>
    <recommendedName>
        <fullName evidence="4">Cell envelope-related transcriptional attenuator domain-containing protein</fullName>
    </recommendedName>
</protein>
<proteinExistence type="inferred from homology"/>
<keyword evidence="3" id="KW-1133">Transmembrane helix</keyword>
<feature type="transmembrane region" description="Helical" evidence="3">
    <location>
        <begin position="58"/>
        <end position="81"/>
    </location>
</feature>
<dbReference type="EMBL" id="BAAAOR010000049">
    <property type="protein sequence ID" value="GAA1548258.1"/>
    <property type="molecule type" value="Genomic_DNA"/>
</dbReference>
<accession>A0ABN2BVC5</accession>
<feature type="region of interest" description="Disordered" evidence="2">
    <location>
        <begin position="1"/>
        <end position="54"/>
    </location>
</feature>
<dbReference type="Gene3D" id="3.40.630.190">
    <property type="entry name" value="LCP protein"/>
    <property type="match status" value="1"/>
</dbReference>
<feature type="compositionally biased region" description="Basic residues" evidence="2">
    <location>
        <begin position="40"/>
        <end position="51"/>
    </location>
</feature>
<gene>
    <name evidence="5" type="ORF">GCM10009788_57850</name>
</gene>
<feature type="compositionally biased region" description="Basic and acidic residues" evidence="2">
    <location>
        <begin position="25"/>
        <end position="39"/>
    </location>
</feature>
<evidence type="ECO:0000313" key="5">
    <source>
        <dbReference type="EMBL" id="GAA1548258.1"/>
    </source>
</evidence>
<evidence type="ECO:0000256" key="1">
    <source>
        <dbReference type="ARBA" id="ARBA00006068"/>
    </source>
</evidence>
<feature type="compositionally biased region" description="Low complexity" evidence="2">
    <location>
        <begin position="396"/>
        <end position="430"/>
    </location>
</feature>
<dbReference type="PANTHER" id="PTHR33392">
    <property type="entry name" value="POLYISOPRENYL-TEICHOIC ACID--PEPTIDOGLYCAN TEICHOIC ACID TRANSFERASE TAGU"/>
    <property type="match status" value="1"/>
</dbReference>
<dbReference type="NCBIfam" id="TIGR00350">
    <property type="entry name" value="lytR_cpsA_psr"/>
    <property type="match status" value="1"/>
</dbReference>
<evidence type="ECO:0000256" key="2">
    <source>
        <dbReference type="SAM" id="MobiDB-lite"/>
    </source>
</evidence>
<evidence type="ECO:0000259" key="4">
    <source>
        <dbReference type="Pfam" id="PF03816"/>
    </source>
</evidence>
<reference evidence="5 6" key="1">
    <citation type="journal article" date="2019" name="Int. J. Syst. Evol. Microbiol.">
        <title>The Global Catalogue of Microorganisms (GCM) 10K type strain sequencing project: providing services to taxonomists for standard genome sequencing and annotation.</title>
        <authorList>
            <consortium name="The Broad Institute Genomics Platform"/>
            <consortium name="The Broad Institute Genome Sequencing Center for Infectious Disease"/>
            <person name="Wu L."/>
            <person name="Ma J."/>
        </authorList>
    </citation>
    <scope>NUCLEOTIDE SEQUENCE [LARGE SCALE GENOMIC DNA]</scope>
    <source>
        <strain evidence="5 6">JCM 14942</strain>
    </source>
</reference>
<comment type="caution">
    <text evidence="5">The sequence shown here is derived from an EMBL/GenBank/DDBJ whole genome shotgun (WGS) entry which is preliminary data.</text>
</comment>
<name>A0ABN2BVC5_9ACTN</name>
<comment type="similarity">
    <text evidence="1">Belongs to the LytR/CpsA/Psr (LCP) family.</text>
</comment>
<dbReference type="Pfam" id="PF03816">
    <property type="entry name" value="LytR_cpsA_psr"/>
    <property type="match status" value="1"/>
</dbReference>
<sequence>MTQDVETGRADATPGSRARRVPTSRADRDRRRPRAERGGRGRRVAGGRRKAPQPGKTVFKVIAASLLSLGLATGLGVVLVYNNWNGNIDRQDVSNQLTNRPDKEDVAGPREPMNILVMGSDTRAGEGNGIDGESTNGLSDTTILFHLSANREFAYGISVPRDTAVIRPECTKEDGSKIRAASGYDKWNAAFAYGGPACTIQQFEQVTNIRIDNYVVVDFNQFKDMVNALDGVEVCIPDDIDDEVRNIHLKAGTREIKGNEALTYVRARYRIGDGTDPNRTRRQQAFIGSMINKALTAGMLARPDRLISFMNAATSSLQTDFKGIAQMADLAVTAQGIGADNIKFITTPWVYSSKVSSGIEWTPEVDKLWRLVRQDKPLTAEFLKDALSAGDNPDGSPSATGGAGASPTETPSDTASGTPDGTPGDDTQTPPATPEGLSESGRAAAGLCT</sequence>